<protein>
    <submittedName>
        <fullName evidence="1">BrnT family toxin</fullName>
    </submittedName>
</protein>
<evidence type="ECO:0000313" key="2">
    <source>
        <dbReference type="Proteomes" id="UP001589738"/>
    </source>
</evidence>
<accession>A0ABV6KPW1</accession>
<dbReference type="EMBL" id="JBHLUU010000025">
    <property type="protein sequence ID" value="MFC0475304.1"/>
    <property type="molecule type" value="Genomic_DNA"/>
</dbReference>
<comment type="caution">
    <text evidence="1">The sequence shown here is derived from an EMBL/GenBank/DDBJ whole genome shotgun (WGS) entry which is preliminary data.</text>
</comment>
<dbReference type="InterPro" id="IPR038573">
    <property type="entry name" value="BrnT_sf"/>
</dbReference>
<dbReference type="InterPro" id="IPR007460">
    <property type="entry name" value="BrnT_toxin"/>
</dbReference>
<evidence type="ECO:0000313" key="1">
    <source>
        <dbReference type="EMBL" id="MFC0475304.1"/>
    </source>
</evidence>
<dbReference type="RefSeq" id="WP_160548856.1">
    <property type="nucleotide sequence ID" value="NZ_JBHLUU010000025.1"/>
</dbReference>
<reference evidence="1 2" key="1">
    <citation type="submission" date="2024-09" db="EMBL/GenBank/DDBJ databases">
        <authorList>
            <person name="Sun Q."/>
            <person name="Mori K."/>
        </authorList>
    </citation>
    <scope>NUCLEOTIDE SEQUENCE [LARGE SCALE GENOMIC DNA]</scope>
    <source>
        <strain evidence="1 2">CGMCC 1.9126</strain>
    </source>
</reference>
<keyword evidence="2" id="KW-1185">Reference proteome</keyword>
<sequence length="86" mass="10651">MFDWDRHNIWKVERHNLSTEEVEQVFYDPNRCKHNAYDGRRKIIGMTEDGRLLTIVYEKREKKIRPITGWDSEEPEKRAYNRRRRS</sequence>
<gene>
    <name evidence="1" type="ORF">ACFFHF_08570</name>
</gene>
<proteinExistence type="predicted"/>
<organism evidence="1 2">
    <name type="scientific">Robertmurraya beringensis</name>
    <dbReference type="NCBI Taxonomy" id="641660"/>
    <lineage>
        <taxon>Bacteria</taxon>
        <taxon>Bacillati</taxon>
        <taxon>Bacillota</taxon>
        <taxon>Bacilli</taxon>
        <taxon>Bacillales</taxon>
        <taxon>Bacillaceae</taxon>
        <taxon>Robertmurraya</taxon>
    </lineage>
</organism>
<dbReference type="Gene3D" id="3.10.450.530">
    <property type="entry name" value="Ribonuclease toxin, BrnT, of type II toxin-antitoxin system"/>
    <property type="match status" value="1"/>
</dbReference>
<dbReference type="Pfam" id="PF04365">
    <property type="entry name" value="BrnT_toxin"/>
    <property type="match status" value="1"/>
</dbReference>
<name>A0ABV6KPW1_9BACI</name>
<dbReference type="Proteomes" id="UP001589738">
    <property type="component" value="Unassembled WGS sequence"/>
</dbReference>